<feature type="compositionally biased region" description="Basic and acidic residues" evidence="2">
    <location>
        <begin position="140"/>
        <end position="172"/>
    </location>
</feature>
<feature type="domain" description="Helicase C-terminal" evidence="4">
    <location>
        <begin position="945"/>
        <end position="1098"/>
    </location>
</feature>
<dbReference type="SMART" id="SM00490">
    <property type="entry name" value="HELICc"/>
    <property type="match status" value="1"/>
</dbReference>
<dbReference type="InterPro" id="IPR014001">
    <property type="entry name" value="Helicase_ATP-bd"/>
</dbReference>
<organism evidence="5 6">
    <name type="scientific">Nannochloropsis salina CCMP1776</name>
    <dbReference type="NCBI Taxonomy" id="1027361"/>
    <lineage>
        <taxon>Eukaryota</taxon>
        <taxon>Sar</taxon>
        <taxon>Stramenopiles</taxon>
        <taxon>Ochrophyta</taxon>
        <taxon>Eustigmatophyceae</taxon>
        <taxon>Eustigmatales</taxon>
        <taxon>Monodopsidaceae</taxon>
        <taxon>Microchloropsis</taxon>
        <taxon>Microchloropsis salina</taxon>
    </lineage>
</organism>
<feature type="region of interest" description="Disordered" evidence="2">
    <location>
        <begin position="366"/>
        <end position="403"/>
    </location>
</feature>
<evidence type="ECO:0000259" key="4">
    <source>
        <dbReference type="PROSITE" id="PS51194"/>
    </source>
</evidence>
<dbReference type="InterPro" id="IPR000330">
    <property type="entry name" value="SNF2_N"/>
</dbReference>
<dbReference type="PROSITE" id="PS51194">
    <property type="entry name" value="HELICASE_CTER"/>
    <property type="match status" value="1"/>
</dbReference>
<feature type="region of interest" description="Disordered" evidence="2">
    <location>
        <begin position="30"/>
        <end position="335"/>
    </location>
</feature>
<dbReference type="PANTHER" id="PTHR10799">
    <property type="entry name" value="SNF2/RAD54 HELICASE FAMILY"/>
    <property type="match status" value="1"/>
</dbReference>
<feature type="compositionally biased region" description="Acidic residues" evidence="2">
    <location>
        <begin position="1197"/>
        <end position="1210"/>
    </location>
</feature>
<dbReference type="AlphaFoldDB" id="A0A4D9D7L0"/>
<dbReference type="InterPro" id="IPR027417">
    <property type="entry name" value="P-loop_NTPase"/>
</dbReference>
<dbReference type="InterPro" id="IPR038718">
    <property type="entry name" value="SNF2-like_sf"/>
</dbReference>
<gene>
    <name evidence="5" type="ORF">NSK_000923</name>
</gene>
<dbReference type="SUPFAM" id="SSF52540">
    <property type="entry name" value="P-loop containing nucleoside triphosphate hydrolases"/>
    <property type="match status" value="2"/>
</dbReference>
<evidence type="ECO:0000313" key="6">
    <source>
        <dbReference type="Proteomes" id="UP000355283"/>
    </source>
</evidence>
<feature type="compositionally biased region" description="Basic and acidic residues" evidence="2">
    <location>
        <begin position="209"/>
        <end position="218"/>
    </location>
</feature>
<dbReference type="SMART" id="SM00487">
    <property type="entry name" value="DEXDc"/>
    <property type="match status" value="1"/>
</dbReference>
<dbReference type="Gene3D" id="3.40.50.10810">
    <property type="entry name" value="Tandem AAA-ATPase domain"/>
    <property type="match status" value="1"/>
</dbReference>
<feature type="region of interest" description="Disordered" evidence="2">
    <location>
        <begin position="764"/>
        <end position="845"/>
    </location>
</feature>
<evidence type="ECO:0000259" key="3">
    <source>
        <dbReference type="PROSITE" id="PS51192"/>
    </source>
</evidence>
<feature type="region of interest" description="Disordered" evidence="2">
    <location>
        <begin position="1128"/>
        <end position="1210"/>
    </location>
</feature>
<evidence type="ECO:0000256" key="1">
    <source>
        <dbReference type="ARBA" id="ARBA00022801"/>
    </source>
</evidence>
<proteinExistence type="predicted"/>
<sequence>MKIDRFHFKYIPLKAQSACTSVEMDGKWLSRKAPAGPSEGNVSKKKPADFSSYRHVPTASSSSDGEDCDWEDEKRAHRIQGTKPVLSPVSPPPMMKIPRKPGAAPSIGKNLQSPFVKKLPMSPLPPVPMGSGGRDAIKKKREELHRKQQLKVRREQEEGQARQKKVKVDEAMHGAVPAASPGPVAAGIPVKRGRLRRARTDDSSDEENDRNNASREGKASSGITDDCSTGGIQGGNRVDGKVPAPYSDEELVLLLDEAPRDDGAREVNGSRAKMGKGDLENREAGIPLDDGQDRTNGKIGKTRKETAGGVDQAEGVGSDSDADQEESDWDDEESLGAEKIIKACELISQRLMEEIRHWGQKHAEDRLDLTNMEDDQGVPRPESEGTSATTAGGGRGVHEGGQSLHKTARVQADILARACPGVDFKPYQLVGINWLFLLHQLDLDLPRSLLPEEAFRGRWAKEDLRLNGVLADDMGLGKTAQTIAFLAYLCALNPRTLTHLIIVPASVLTNWQNEFEKFAPDLDVFVYHGSAKERAELRAEYEEEMQRLEKEEGRGAGSRVADVVLATYTYWEKETAELDRKFLNRISVEYMVLDEGHSIKNVKSQRFQRLRKQKAKRRLLLTGTPLQNDVREVLALLSFLNPRILSLHGAEGATVDGFWQSLVAGGKEGRRDKGDGSGSGLRGEKAAMDRLKRIFAPFVLRRLKTDVLDQLTKKSQEVEMIPLTASQRAVYESVTQRHFQRLEESANRRAVQALTLPVLNLASERHGSRAEGRESAVIAKDDGETKPRKKGRKKKEDAEGQMLGSGQTGNAIAEGRKKRMLRSTEASRQQNRDSQDATAQAAAGAASLSERDAGHIFTEWRKVANHTLLLRRRFSDSALMEMAAVLHQTGYFGWECSVAMVRKELEGLCDYELHAIAEDERRLAHLTLPTDTLFDSCKCQRLRVLLPQLLAEGHRVLIFSMWTRVLDILGAMLERVLHVPYLRLDGQTPVAERQELIDQYNTPNAEVSIFLLSTRAGGLGINLTSADTVILHDPDWNPSMDAQAIDRCHRIGQSKPVTVYRLVAEGTVDERIYQRALGKREKTEALLENGGLDDEEGGDLGGEGVGGGKEISRIVQSEFLAYQEARERAKQARAAEEEETSDSTFDSSEDEADREGEEHENEPVQYVGSRNGPTETNGDITKRSTPQRRYSSVLEDIVSEEGDEDDGQDV</sequence>
<feature type="compositionally biased region" description="Acidic residues" evidence="2">
    <location>
        <begin position="1136"/>
        <end position="1160"/>
    </location>
</feature>
<accession>A0A4D9D7L0</accession>
<evidence type="ECO:0000256" key="2">
    <source>
        <dbReference type="SAM" id="MobiDB-lite"/>
    </source>
</evidence>
<dbReference type="OrthoDB" id="448448at2759"/>
<feature type="compositionally biased region" description="Basic and acidic residues" evidence="2">
    <location>
        <begin position="764"/>
        <end position="786"/>
    </location>
</feature>
<dbReference type="CDD" id="cd17919">
    <property type="entry name" value="DEXHc_Snf"/>
    <property type="match status" value="1"/>
</dbReference>
<dbReference type="InterPro" id="IPR049730">
    <property type="entry name" value="SNF2/RAD54-like_C"/>
</dbReference>
<protein>
    <submittedName>
        <fullName evidence="5">Uncharacterized protein</fullName>
    </submittedName>
</protein>
<evidence type="ECO:0000313" key="5">
    <source>
        <dbReference type="EMBL" id="TFJ87572.1"/>
    </source>
</evidence>
<dbReference type="CDD" id="cd18793">
    <property type="entry name" value="SF2_C_SNF"/>
    <property type="match status" value="1"/>
</dbReference>
<feature type="compositionally biased region" description="Basic and acidic residues" evidence="2">
    <location>
        <begin position="291"/>
        <end position="306"/>
    </location>
</feature>
<dbReference type="GO" id="GO:0005524">
    <property type="term" value="F:ATP binding"/>
    <property type="evidence" value="ECO:0007669"/>
    <property type="project" value="InterPro"/>
</dbReference>
<comment type="caution">
    <text evidence="5">The sequence shown here is derived from an EMBL/GenBank/DDBJ whole genome shotgun (WGS) entry which is preliminary data.</text>
</comment>
<dbReference type="GO" id="GO:0016787">
    <property type="term" value="F:hydrolase activity"/>
    <property type="evidence" value="ECO:0007669"/>
    <property type="project" value="UniProtKB-KW"/>
</dbReference>
<dbReference type="PROSITE" id="PS51192">
    <property type="entry name" value="HELICASE_ATP_BIND_1"/>
    <property type="match status" value="1"/>
</dbReference>
<dbReference type="Pfam" id="PF00176">
    <property type="entry name" value="SNF2-rel_dom"/>
    <property type="match status" value="1"/>
</dbReference>
<feature type="domain" description="Helicase ATP-binding" evidence="3">
    <location>
        <begin position="459"/>
        <end position="643"/>
    </location>
</feature>
<keyword evidence="1" id="KW-0378">Hydrolase</keyword>
<feature type="compositionally biased region" description="Polar residues" evidence="2">
    <location>
        <begin position="1171"/>
        <end position="1190"/>
    </location>
</feature>
<name>A0A4D9D7L0_9STRA</name>
<feature type="compositionally biased region" description="Low complexity" evidence="2">
    <location>
        <begin position="174"/>
        <end position="190"/>
    </location>
</feature>
<keyword evidence="6" id="KW-1185">Reference proteome</keyword>
<dbReference type="Gene3D" id="3.40.50.300">
    <property type="entry name" value="P-loop containing nucleotide triphosphate hydrolases"/>
    <property type="match status" value="1"/>
</dbReference>
<dbReference type="Pfam" id="PF00271">
    <property type="entry name" value="Helicase_C"/>
    <property type="match status" value="1"/>
</dbReference>
<dbReference type="EMBL" id="SDOX01000005">
    <property type="protein sequence ID" value="TFJ87572.1"/>
    <property type="molecule type" value="Genomic_DNA"/>
</dbReference>
<dbReference type="InterPro" id="IPR001650">
    <property type="entry name" value="Helicase_C-like"/>
</dbReference>
<reference evidence="5 6" key="1">
    <citation type="submission" date="2019-01" db="EMBL/GenBank/DDBJ databases">
        <title>Nuclear Genome Assembly of the Microalgal Biofuel strain Nannochloropsis salina CCMP1776.</title>
        <authorList>
            <person name="Hovde B."/>
        </authorList>
    </citation>
    <scope>NUCLEOTIDE SEQUENCE [LARGE SCALE GENOMIC DNA]</scope>
    <source>
        <strain evidence="5 6">CCMP1776</strain>
    </source>
</reference>
<dbReference type="Proteomes" id="UP000355283">
    <property type="component" value="Unassembled WGS sequence"/>
</dbReference>
<feature type="compositionally biased region" description="Acidic residues" evidence="2">
    <location>
        <begin position="320"/>
        <end position="335"/>
    </location>
</feature>